<dbReference type="GO" id="GO:0030246">
    <property type="term" value="F:carbohydrate binding"/>
    <property type="evidence" value="ECO:0007669"/>
    <property type="project" value="TreeGrafter"/>
</dbReference>
<dbReference type="PROSITE" id="PS51257">
    <property type="entry name" value="PROKAR_LIPOPROTEIN"/>
    <property type="match status" value="1"/>
</dbReference>
<sequence>MRHNHDRALSIAAVVGATALALTGCGGGSGAAGGGGTLRLALNQTEEHPSFIALEDFGNRLTEGTDGRWGIEVYANETLGAQQEALQLVGADTVDMAIVAGPQLENLNEEFVAFNLPLVFDSIDHQMNVINNPDITGDLYSSLEDQNISVLGGLTAGTRNIYTSEGPITEPADLDGMKIRVQESPIHTEMIERMGGSATPMAYGEVYTALQSGVLDGAENNEVSYMTQKHYEVAGYFARTEHLIVPDYLVMSTERLADMSEADRAVFDAEWSAAIGEHTELWTGATDEAIAEAEAAGVQFNDVDDETFRAAVEPLVDQSLTSDTIRELYETTRAAAE</sequence>
<gene>
    <name evidence="2" type="ORF">HDA32_003056</name>
</gene>
<dbReference type="RefSeq" id="WP_179643804.1">
    <property type="nucleotide sequence ID" value="NZ_BAAAYY010000003.1"/>
</dbReference>
<keyword evidence="3" id="KW-1185">Reference proteome</keyword>
<dbReference type="NCBIfam" id="TIGR00787">
    <property type="entry name" value="dctP"/>
    <property type="match status" value="1"/>
</dbReference>
<dbReference type="PANTHER" id="PTHR33376">
    <property type="match status" value="1"/>
</dbReference>
<dbReference type="PIRSF" id="PIRSF006470">
    <property type="entry name" value="DctB"/>
    <property type="match status" value="1"/>
</dbReference>
<dbReference type="NCBIfam" id="NF037995">
    <property type="entry name" value="TRAP_S1"/>
    <property type="match status" value="1"/>
</dbReference>
<protein>
    <submittedName>
        <fullName evidence="2">Tripartite ATP-independent transporter DctP family solute receptor</fullName>
    </submittedName>
</protein>
<dbReference type="InterPro" id="IPR038404">
    <property type="entry name" value="TRAP_DctP_sf"/>
</dbReference>
<evidence type="ECO:0000313" key="3">
    <source>
        <dbReference type="Proteomes" id="UP000589036"/>
    </source>
</evidence>
<name>A0A852TU20_9ACTN</name>
<keyword evidence="1" id="KW-0732">Signal</keyword>
<keyword evidence="2" id="KW-0675">Receptor</keyword>
<dbReference type="EMBL" id="JACCCC010000001">
    <property type="protein sequence ID" value="NYE47936.1"/>
    <property type="molecule type" value="Genomic_DNA"/>
</dbReference>
<dbReference type="PANTHER" id="PTHR33376:SF2">
    <property type="entry name" value="DICARBOXYLATE-BINDING PERIPLASMIC PROTEIN"/>
    <property type="match status" value="1"/>
</dbReference>
<dbReference type="GO" id="GO:0055085">
    <property type="term" value="P:transmembrane transport"/>
    <property type="evidence" value="ECO:0007669"/>
    <property type="project" value="InterPro"/>
</dbReference>
<dbReference type="GO" id="GO:0030288">
    <property type="term" value="C:outer membrane-bounded periplasmic space"/>
    <property type="evidence" value="ECO:0007669"/>
    <property type="project" value="InterPro"/>
</dbReference>
<dbReference type="AlphaFoldDB" id="A0A852TU20"/>
<comment type="caution">
    <text evidence="2">The sequence shown here is derived from an EMBL/GenBank/DDBJ whole genome shotgun (WGS) entry which is preliminary data.</text>
</comment>
<evidence type="ECO:0000313" key="2">
    <source>
        <dbReference type="EMBL" id="NYE47936.1"/>
    </source>
</evidence>
<dbReference type="InterPro" id="IPR004682">
    <property type="entry name" value="TRAP_DctP"/>
</dbReference>
<dbReference type="CDD" id="cd13671">
    <property type="entry name" value="PBP2_TRAP_SBP_like_3"/>
    <property type="match status" value="1"/>
</dbReference>
<dbReference type="Pfam" id="PF03480">
    <property type="entry name" value="DctP"/>
    <property type="match status" value="1"/>
</dbReference>
<reference evidence="2 3" key="1">
    <citation type="submission" date="2020-07" db="EMBL/GenBank/DDBJ databases">
        <title>Sequencing the genomes of 1000 actinobacteria strains.</title>
        <authorList>
            <person name="Klenk H.-P."/>
        </authorList>
    </citation>
    <scope>NUCLEOTIDE SEQUENCE [LARGE SCALE GENOMIC DNA]</scope>
    <source>
        <strain evidence="2 3">CXB654</strain>
    </source>
</reference>
<evidence type="ECO:0000256" key="1">
    <source>
        <dbReference type="ARBA" id="ARBA00022729"/>
    </source>
</evidence>
<dbReference type="InterPro" id="IPR018389">
    <property type="entry name" value="DctP_fam"/>
</dbReference>
<dbReference type="Proteomes" id="UP000589036">
    <property type="component" value="Unassembled WGS sequence"/>
</dbReference>
<dbReference type="Gene3D" id="3.40.190.170">
    <property type="entry name" value="Bacterial extracellular solute-binding protein, family 7"/>
    <property type="match status" value="1"/>
</dbReference>
<proteinExistence type="predicted"/>
<organism evidence="2 3">
    <name type="scientific">Spinactinospora alkalitolerans</name>
    <dbReference type="NCBI Taxonomy" id="687207"/>
    <lineage>
        <taxon>Bacteria</taxon>
        <taxon>Bacillati</taxon>
        <taxon>Actinomycetota</taxon>
        <taxon>Actinomycetes</taxon>
        <taxon>Streptosporangiales</taxon>
        <taxon>Nocardiopsidaceae</taxon>
        <taxon>Spinactinospora</taxon>
    </lineage>
</organism>
<accession>A0A852TU20</accession>